<dbReference type="PROSITE" id="PS00010">
    <property type="entry name" value="ASX_HYDROXYL"/>
    <property type="match status" value="1"/>
</dbReference>
<proteinExistence type="predicted"/>
<dbReference type="Proteomes" id="UP000636709">
    <property type="component" value="Unassembled WGS sequence"/>
</dbReference>
<evidence type="ECO:0000256" key="14">
    <source>
        <dbReference type="SAM" id="Phobius"/>
    </source>
</evidence>
<accession>A0A835FHK9</accession>
<dbReference type="InterPro" id="IPR018097">
    <property type="entry name" value="EGF_Ca-bd_CS"/>
</dbReference>
<evidence type="ECO:0000256" key="4">
    <source>
        <dbReference type="ARBA" id="ARBA00022692"/>
    </source>
</evidence>
<evidence type="ECO:0000256" key="5">
    <source>
        <dbReference type="ARBA" id="ARBA00022729"/>
    </source>
</evidence>
<keyword evidence="4 14" id="KW-0812">Transmembrane</keyword>
<keyword evidence="8 13" id="KW-0067">ATP-binding</keyword>
<dbReference type="GO" id="GO:0004674">
    <property type="term" value="F:protein serine/threonine kinase activity"/>
    <property type="evidence" value="ECO:0007669"/>
    <property type="project" value="UniProtKB-KW"/>
</dbReference>
<dbReference type="Pfam" id="PF13947">
    <property type="entry name" value="GUB_WAK_bind"/>
    <property type="match status" value="1"/>
</dbReference>
<dbReference type="Gene3D" id="1.10.510.10">
    <property type="entry name" value="Transferase(Phosphotransferase) domain 1"/>
    <property type="match status" value="1"/>
</dbReference>
<evidence type="ECO:0000313" key="17">
    <source>
        <dbReference type="EMBL" id="KAF8758095.1"/>
    </source>
</evidence>
<dbReference type="SMART" id="SM00220">
    <property type="entry name" value="S_TKc"/>
    <property type="match status" value="1"/>
</dbReference>
<sequence>MAGVFAIVSMLLLLMAFSATASVAVATTGAAGSSCTRSCGNVSIPYPFGVETGCYHAGGFNLTCITRGHGPPELFIDDGTVQVLEISAEHSTVRINSTSEVPFDDSGRTTSRTWGLGIPESGPYFLSESTNILEAIGCNIQVSILGGVNKSLLVSSCSAICPVLTPDSGFMGNGSCTGIGCCQVSIVLGYTRYTIQTKWLSEFQGLPLGAVYISDRSFDYTSDMMFGIGPKALPATLDWIINNSTCPANKTIAPECRSAHSYCQEPKTPLLRSTKDINECKNSSKSYPCYGDCKNTPGSYVCLCHDGFKGNASVANGCQGLSIGLGAGGGISLLLAFGAPFLARRIKLQKVKKMREKFFSQNHGLLLQQLISHNVDIGQKMIITLRDLDKATNNFDRARVIGGGGHGIVFKGIIDLQVVAIKKSKIVVQREIGDFINEVAVLSQVNHRNVVKLLGCCLEAEVPLLIYEFISNGTLHQHLHVEGPISLPWVVRIRIALEVAKALSYLHSATSMSIFYRDIKSTNILLDDRLTAKVSDFGASRYIPMDQTGITTAVQGTIGYLNPMYYYTGRLTDKSDVFSFGVLLIELLTRKHPFLYRSNGDDDGLVSHFIKLLAQGNIFDIIDPQVMEEAGEVQEIAALASACTKLRGEDRPTMREVEMKLESSLAKKQQHTPCIAAQRTNDDENLDQYITEHITNEASRQYTMEEEILLSASYPR</sequence>
<dbReference type="InterPro" id="IPR045274">
    <property type="entry name" value="WAK-like"/>
</dbReference>
<dbReference type="AlphaFoldDB" id="A0A835FHK9"/>
<dbReference type="SUPFAM" id="SSF57196">
    <property type="entry name" value="EGF/Laminin"/>
    <property type="match status" value="1"/>
</dbReference>
<protein>
    <recommendedName>
        <fullName evidence="16">Protein kinase domain-containing protein</fullName>
    </recommendedName>
</protein>
<evidence type="ECO:0000256" key="8">
    <source>
        <dbReference type="ARBA" id="ARBA00022840"/>
    </source>
</evidence>
<dbReference type="GO" id="GO:0005524">
    <property type="term" value="F:ATP binding"/>
    <property type="evidence" value="ECO:0007669"/>
    <property type="project" value="UniProtKB-UniRule"/>
</dbReference>
<evidence type="ECO:0000256" key="2">
    <source>
        <dbReference type="ARBA" id="ARBA00022527"/>
    </source>
</evidence>
<name>A0A835FHK9_9POAL</name>
<gene>
    <name evidence="17" type="ORF">HU200_010760</name>
</gene>
<dbReference type="GO" id="GO:0030247">
    <property type="term" value="F:polysaccharide binding"/>
    <property type="evidence" value="ECO:0007669"/>
    <property type="project" value="InterPro"/>
</dbReference>
<dbReference type="FunFam" id="3.30.200.20:FF:000043">
    <property type="entry name" value="Wall-associated receptor kinase 2"/>
    <property type="match status" value="1"/>
</dbReference>
<keyword evidence="2" id="KW-0723">Serine/threonine-protein kinase</keyword>
<keyword evidence="11" id="KW-1015">Disulfide bond</keyword>
<evidence type="ECO:0000256" key="9">
    <source>
        <dbReference type="ARBA" id="ARBA00022989"/>
    </source>
</evidence>
<evidence type="ECO:0000313" key="18">
    <source>
        <dbReference type="Proteomes" id="UP000636709"/>
    </source>
</evidence>
<dbReference type="PROSITE" id="PS00108">
    <property type="entry name" value="PROTEIN_KINASE_ST"/>
    <property type="match status" value="1"/>
</dbReference>
<evidence type="ECO:0000256" key="3">
    <source>
        <dbReference type="ARBA" id="ARBA00022679"/>
    </source>
</evidence>
<dbReference type="FunFam" id="1.10.510.10:FF:000084">
    <property type="entry name" value="Wall-associated receptor kinase 2"/>
    <property type="match status" value="1"/>
</dbReference>
<keyword evidence="5 15" id="KW-0732">Signal</keyword>
<dbReference type="PANTHER" id="PTHR27005">
    <property type="entry name" value="WALL-ASSOCIATED RECEPTOR KINASE-LIKE 21"/>
    <property type="match status" value="1"/>
</dbReference>
<feature type="transmembrane region" description="Helical" evidence="14">
    <location>
        <begin position="321"/>
        <end position="343"/>
    </location>
</feature>
<dbReference type="GO" id="GO:0005886">
    <property type="term" value="C:plasma membrane"/>
    <property type="evidence" value="ECO:0007669"/>
    <property type="project" value="TreeGrafter"/>
</dbReference>
<evidence type="ECO:0000256" key="10">
    <source>
        <dbReference type="ARBA" id="ARBA00023136"/>
    </source>
</evidence>
<dbReference type="Gene3D" id="3.30.200.20">
    <property type="entry name" value="Phosphorylase Kinase, domain 1"/>
    <property type="match status" value="1"/>
</dbReference>
<evidence type="ECO:0000256" key="6">
    <source>
        <dbReference type="ARBA" id="ARBA00022741"/>
    </source>
</evidence>
<feature type="signal peptide" evidence="15">
    <location>
        <begin position="1"/>
        <end position="21"/>
    </location>
</feature>
<dbReference type="PROSITE" id="PS01187">
    <property type="entry name" value="EGF_CA"/>
    <property type="match status" value="1"/>
</dbReference>
<dbReference type="InterPro" id="IPR000719">
    <property type="entry name" value="Prot_kinase_dom"/>
</dbReference>
<keyword evidence="3" id="KW-0808">Transferase</keyword>
<evidence type="ECO:0000256" key="13">
    <source>
        <dbReference type="PROSITE-ProRule" id="PRU10141"/>
    </source>
</evidence>
<feature type="binding site" evidence="13">
    <location>
        <position position="423"/>
    </location>
    <ligand>
        <name>ATP</name>
        <dbReference type="ChEBI" id="CHEBI:30616"/>
    </ligand>
</feature>
<keyword evidence="18" id="KW-1185">Reference proteome</keyword>
<keyword evidence="9 14" id="KW-1133">Transmembrane helix</keyword>
<dbReference type="Gene3D" id="2.10.25.10">
    <property type="entry name" value="Laminin"/>
    <property type="match status" value="1"/>
</dbReference>
<dbReference type="SMART" id="SM00181">
    <property type="entry name" value="EGF"/>
    <property type="match status" value="1"/>
</dbReference>
<dbReference type="OrthoDB" id="283575at2759"/>
<feature type="chain" id="PRO_5032922971" description="Protein kinase domain-containing protein" evidence="15">
    <location>
        <begin position="22"/>
        <end position="716"/>
    </location>
</feature>
<dbReference type="InterPro" id="IPR025287">
    <property type="entry name" value="WAK_GUB"/>
</dbReference>
<evidence type="ECO:0000256" key="7">
    <source>
        <dbReference type="ARBA" id="ARBA00022777"/>
    </source>
</evidence>
<dbReference type="GO" id="GO:0007166">
    <property type="term" value="P:cell surface receptor signaling pathway"/>
    <property type="evidence" value="ECO:0007669"/>
    <property type="project" value="InterPro"/>
</dbReference>
<feature type="domain" description="Protein kinase" evidence="16">
    <location>
        <begin position="395"/>
        <end position="665"/>
    </location>
</feature>
<dbReference type="PROSITE" id="PS00107">
    <property type="entry name" value="PROTEIN_KINASE_ATP"/>
    <property type="match status" value="1"/>
</dbReference>
<keyword evidence="7" id="KW-0418">Kinase</keyword>
<comment type="subcellular location">
    <subcellularLocation>
        <location evidence="1">Membrane</location>
        <topology evidence="1">Single-pass type I membrane protein</topology>
    </subcellularLocation>
</comment>
<dbReference type="InterPro" id="IPR000152">
    <property type="entry name" value="EGF-type_Asp/Asn_hydroxyl_site"/>
</dbReference>
<keyword evidence="6 13" id="KW-0547">Nucleotide-binding</keyword>
<dbReference type="InterPro" id="IPR000742">
    <property type="entry name" value="EGF"/>
</dbReference>
<reference evidence="17" key="1">
    <citation type="submission" date="2020-07" db="EMBL/GenBank/DDBJ databases">
        <title>Genome sequence and genetic diversity analysis of an under-domesticated orphan crop, white fonio (Digitaria exilis).</title>
        <authorList>
            <person name="Bennetzen J.L."/>
            <person name="Chen S."/>
            <person name="Ma X."/>
            <person name="Wang X."/>
            <person name="Yssel A.E.J."/>
            <person name="Chaluvadi S.R."/>
            <person name="Johnson M."/>
            <person name="Gangashetty P."/>
            <person name="Hamidou F."/>
            <person name="Sanogo M.D."/>
            <person name="Zwaenepoel A."/>
            <person name="Wallace J."/>
            <person name="Van De Peer Y."/>
            <person name="Van Deynze A."/>
        </authorList>
    </citation>
    <scope>NUCLEOTIDE SEQUENCE</scope>
    <source>
        <tissue evidence="17">Leaves</tissue>
    </source>
</reference>
<dbReference type="InterPro" id="IPR011009">
    <property type="entry name" value="Kinase-like_dom_sf"/>
</dbReference>
<evidence type="ECO:0000256" key="11">
    <source>
        <dbReference type="ARBA" id="ARBA00023157"/>
    </source>
</evidence>
<evidence type="ECO:0000256" key="12">
    <source>
        <dbReference type="ARBA" id="ARBA00023180"/>
    </source>
</evidence>
<dbReference type="CDD" id="cd00054">
    <property type="entry name" value="EGF_CA"/>
    <property type="match status" value="1"/>
</dbReference>
<dbReference type="Pfam" id="PF00069">
    <property type="entry name" value="Pkinase"/>
    <property type="match status" value="1"/>
</dbReference>
<dbReference type="SMART" id="SM00179">
    <property type="entry name" value="EGF_CA"/>
    <property type="match status" value="1"/>
</dbReference>
<organism evidence="17 18">
    <name type="scientific">Digitaria exilis</name>
    <dbReference type="NCBI Taxonomy" id="1010633"/>
    <lineage>
        <taxon>Eukaryota</taxon>
        <taxon>Viridiplantae</taxon>
        <taxon>Streptophyta</taxon>
        <taxon>Embryophyta</taxon>
        <taxon>Tracheophyta</taxon>
        <taxon>Spermatophyta</taxon>
        <taxon>Magnoliopsida</taxon>
        <taxon>Liliopsida</taxon>
        <taxon>Poales</taxon>
        <taxon>Poaceae</taxon>
        <taxon>PACMAD clade</taxon>
        <taxon>Panicoideae</taxon>
        <taxon>Panicodae</taxon>
        <taxon>Paniceae</taxon>
        <taxon>Anthephorinae</taxon>
        <taxon>Digitaria</taxon>
    </lineage>
</organism>
<keyword evidence="12" id="KW-0325">Glycoprotein</keyword>
<dbReference type="SUPFAM" id="SSF56112">
    <property type="entry name" value="Protein kinase-like (PK-like)"/>
    <property type="match status" value="1"/>
</dbReference>
<evidence type="ECO:0000256" key="15">
    <source>
        <dbReference type="SAM" id="SignalP"/>
    </source>
</evidence>
<evidence type="ECO:0000259" key="16">
    <source>
        <dbReference type="PROSITE" id="PS50011"/>
    </source>
</evidence>
<dbReference type="InterPro" id="IPR008271">
    <property type="entry name" value="Ser/Thr_kinase_AS"/>
</dbReference>
<dbReference type="InterPro" id="IPR017441">
    <property type="entry name" value="Protein_kinase_ATP_BS"/>
</dbReference>
<dbReference type="PANTHER" id="PTHR27005:SF495">
    <property type="entry name" value="PROTEIN KINASE DOMAIN-CONTAINING PROTEIN"/>
    <property type="match status" value="1"/>
</dbReference>
<dbReference type="PROSITE" id="PS50011">
    <property type="entry name" value="PROTEIN_KINASE_DOM"/>
    <property type="match status" value="1"/>
</dbReference>
<dbReference type="GO" id="GO:0005509">
    <property type="term" value="F:calcium ion binding"/>
    <property type="evidence" value="ECO:0007669"/>
    <property type="project" value="InterPro"/>
</dbReference>
<keyword evidence="10 14" id="KW-0472">Membrane</keyword>
<evidence type="ECO:0000256" key="1">
    <source>
        <dbReference type="ARBA" id="ARBA00004479"/>
    </source>
</evidence>
<dbReference type="InterPro" id="IPR001881">
    <property type="entry name" value="EGF-like_Ca-bd_dom"/>
</dbReference>
<comment type="caution">
    <text evidence="17">The sequence shown here is derived from an EMBL/GenBank/DDBJ whole genome shotgun (WGS) entry which is preliminary data.</text>
</comment>
<dbReference type="EMBL" id="JACEFO010000744">
    <property type="protein sequence ID" value="KAF8758095.1"/>
    <property type="molecule type" value="Genomic_DNA"/>
</dbReference>